<keyword evidence="4 5" id="KW-0560">Oxidoreductase</keyword>
<dbReference type="PANTHER" id="PTHR43032:SF3">
    <property type="entry name" value="PROTEIN-METHIONINE-SULFOXIDE REDUCTASE CATALYTIC SUBUNIT MSRP"/>
    <property type="match status" value="1"/>
</dbReference>
<dbReference type="InterPro" id="IPR000572">
    <property type="entry name" value="OxRdtase_Mopterin-bd_dom"/>
</dbReference>
<evidence type="ECO:0000256" key="3">
    <source>
        <dbReference type="ARBA" id="ARBA00022729"/>
    </source>
</evidence>
<feature type="domain" description="Oxidoreductase molybdopterin-binding" evidence="6">
    <location>
        <begin position="123"/>
        <end position="281"/>
    </location>
</feature>
<dbReference type="RefSeq" id="WP_058022224.1">
    <property type="nucleotide sequence ID" value="NZ_CP013189.1"/>
</dbReference>
<dbReference type="NCBIfam" id="NF003767">
    <property type="entry name" value="PRK05363.1"/>
    <property type="match status" value="1"/>
</dbReference>
<dbReference type="InterPro" id="IPR036374">
    <property type="entry name" value="OxRdtase_Mopterin-bd_sf"/>
</dbReference>
<feature type="binding site" evidence="5">
    <location>
        <position position="162"/>
    </location>
    <ligand>
        <name>Mo-molybdopterin</name>
        <dbReference type="ChEBI" id="CHEBI:71302"/>
    </ligand>
    <ligandPart>
        <name>Mo</name>
        <dbReference type="ChEBI" id="CHEBI:28685"/>
    </ligandPart>
</feature>
<dbReference type="InterPro" id="IPR006311">
    <property type="entry name" value="TAT_signal"/>
</dbReference>
<dbReference type="SUPFAM" id="SSF56524">
    <property type="entry name" value="Oxidoreductase molybdopterin-binding domain"/>
    <property type="match status" value="1"/>
</dbReference>
<evidence type="ECO:0000256" key="2">
    <source>
        <dbReference type="ARBA" id="ARBA00022723"/>
    </source>
</evidence>
<evidence type="ECO:0000313" key="7">
    <source>
        <dbReference type="EMBL" id="ALO46763.1"/>
    </source>
</evidence>
<dbReference type="AlphaFoldDB" id="A0A0S2KEL1"/>
<accession>A0A0S2KEL1</accession>
<dbReference type="Gene3D" id="3.90.420.10">
    <property type="entry name" value="Oxidoreductase, molybdopterin-binding domain"/>
    <property type="match status" value="1"/>
</dbReference>
<comment type="PTM">
    <text evidence="5">Predicted to be exported by the Tat system. The position of the signal peptide cleavage has not been experimentally proven.</text>
</comment>
<dbReference type="PATRIC" id="fig|1249552.3.peg.2139"/>
<keyword evidence="2 5" id="KW-0479">Metal-binding</keyword>
<feature type="binding site" evidence="5">
    <location>
        <begin position="263"/>
        <end position="265"/>
    </location>
    <ligand>
        <name>Mo-molybdopterin</name>
        <dbReference type="ChEBI" id="CHEBI:71302"/>
    </ligand>
</feature>
<evidence type="ECO:0000256" key="5">
    <source>
        <dbReference type="HAMAP-Rule" id="MF_01206"/>
    </source>
</evidence>
<comment type="function">
    <text evidence="5">Part of the MsrPQ system that repairs oxidized periplasmic proteins containing methionine sulfoxide residues (Met-O), using respiratory chain electrons. Thus protects these proteins from oxidative-stress damage caused by reactive species of oxygen and chlorine generated by the host defense mechanisms. MsrPQ is essential for the maintenance of envelope integrity under bleach stress, rescuing a wide series of structurally unrelated periplasmic proteins from methionine oxidation. The catalytic subunit MsrP is non-stereospecific, being able to reduce both (R-) and (S-) diastereoisomers of methionine sulfoxide.</text>
</comment>
<comment type="subunit">
    <text evidence="5">Heterodimer of a catalytic subunit (MsrP) and a heme-binding subunit (MsrQ).</text>
</comment>
<comment type="catalytic activity">
    <reaction evidence="5">
        <text>L-methionyl-[protein] + a quinone + H2O = L-methionyl-(R)-S-oxide-[protein] + a quinol</text>
        <dbReference type="Rhea" id="RHEA:51296"/>
        <dbReference type="Rhea" id="RHEA-COMP:12313"/>
        <dbReference type="Rhea" id="RHEA-COMP:12314"/>
        <dbReference type="ChEBI" id="CHEBI:15377"/>
        <dbReference type="ChEBI" id="CHEBI:16044"/>
        <dbReference type="ChEBI" id="CHEBI:24646"/>
        <dbReference type="ChEBI" id="CHEBI:45764"/>
        <dbReference type="ChEBI" id="CHEBI:132124"/>
    </reaction>
</comment>
<dbReference type="GO" id="GO:0046872">
    <property type="term" value="F:metal ion binding"/>
    <property type="evidence" value="ECO:0007669"/>
    <property type="project" value="UniProtKB-KW"/>
</dbReference>
<dbReference type="PANTHER" id="PTHR43032">
    <property type="entry name" value="PROTEIN-METHIONINE-SULFOXIDE REDUCTASE"/>
    <property type="match status" value="1"/>
</dbReference>
<dbReference type="PROSITE" id="PS51318">
    <property type="entry name" value="TAT"/>
    <property type="match status" value="1"/>
</dbReference>
<feature type="binding site" evidence="5">
    <location>
        <position position="197"/>
    </location>
    <ligand>
        <name>Mo-molybdopterin</name>
        <dbReference type="ChEBI" id="CHEBI:71302"/>
    </ligand>
</feature>
<feature type="binding site" evidence="5">
    <location>
        <begin position="107"/>
        <end position="108"/>
    </location>
    <ligand>
        <name>Mo-molybdopterin</name>
        <dbReference type="ChEBI" id="CHEBI:71302"/>
    </ligand>
</feature>
<feature type="binding site" evidence="5">
    <location>
        <position position="247"/>
    </location>
    <ligand>
        <name>Mo-molybdopterin</name>
        <dbReference type="ChEBI" id="CHEBI:71302"/>
    </ligand>
</feature>
<keyword evidence="3 5" id="KW-0732">Signal</keyword>
<dbReference type="OrthoDB" id="9795587at2"/>
<dbReference type="GO" id="GO:0043546">
    <property type="term" value="F:molybdopterin cofactor binding"/>
    <property type="evidence" value="ECO:0007669"/>
    <property type="project" value="UniProtKB-UniRule"/>
</dbReference>
<feature type="binding site" evidence="5">
    <location>
        <position position="252"/>
    </location>
    <ligand>
        <name>Mo-molybdopterin</name>
        <dbReference type="ChEBI" id="CHEBI:71302"/>
    </ligand>
</feature>
<gene>
    <name evidence="5" type="primary">msrP</name>
    <name evidence="7" type="ORF">PS2015_2125</name>
</gene>
<proteinExistence type="inferred from homology"/>
<organism evidence="7 8">
    <name type="scientific">Pseudohongiella spirulinae</name>
    <dbReference type="NCBI Taxonomy" id="1249552"/>
    <lineage>
        <taxon>Bacteria</taxon>
        <taxon>Pseudomonadati</taxon>
        <taxon>Pseudomonadota</taxon>
        <taxon>Gammaproteobacteria</taxon>
        <taxon>Pseudomonadales</taxon>
        <taxon>Pseudohongiellaceae</taxon>
        <taxon>Pseudohongiella</taxon>
    </lineage>
</organism>
<dbReference type="GO" id="GO:0030091">
    <property type="term" value="P:protein repair"/>
    <property type="evidence" value="ECO:0007669"/>
    <property type="project" value="UniProtKB-UniRule"/>
</dbReference>
<dbReference type="STRING" id="1249552.PS2015_2125"/>
<keyword evidence="1 5" id="KW-0500">Molybdenum</keyword>
<dbReference type="HAMAP" id="MF_01206">
    <property type="entry name" value="MsrP"/>
    <property type="match status" value="1"/>
</dbReference>
<evidence type="ECO:0000256" key="1">
    <source>
        <dbReference type="ARBA" id="ARBA00022505"/>
    </source>
</evidence>
<evidence type="ECO:0000256" key="4">
    <source>
        <dbReference type="ARBA" id="ARBA00023002"/>
    </source>
</evidence>
<evidence type="ECO:0000259" key="6">
    <source>
        <dbReference type="Pfam" id="PF00174"/>
    </source>
</evidence>
<feature type="binding site" evidence="5">
    <location>
        <position position="104"/>
    </location>
    <ligand>
        <name>Mo-molybdopterin</name>
        <dbReference type="ChEBI" id="CHEBI:71302"/>
    </ligand>
</feature>
<comment type="catalytic activity">
    <reaction evidence="5">
        <text>L-methionyl-[protein] + a quinone + H2O = L-methionyl-(S)-S-oxide-[protein] + a quinol</text>
        <dbReference type="Rhea" id="RHEA:51292"/>
        <dbReference type="Rhea" id="RHEA-COMP:12313"/>
        <dbReference type="Rhea" id="RHEA-COMP:12315"/>
        <dbReference type="ChEBI" id="CHEBI:15377"/>
        <dbReference type="ChEBI" id="CHEBI:16044"/>
        <dbReference type="ChEBI" id="CHEBI:24646"/>
        <dbReference type="ChEBI" id="CHEBI:44120"/>
        <dbReference type="ChEBI" id="CHEBI:132124"/>
    </reaction>
</comment>
<protein>
    <recommendedName>
        <fullName evidence="5">Protein-methionine-sulfoxide reductase catalytic subunit MsrP</fullName>
        <ecNumber evidence="5">1.8.5.-</ecNumber>
    </recommendedName>
</protein>
<name>A0A0S2KEL1_9GAMM</name>
<reference evidence="7 8" key="1">
    <citation type="submission" date="2015-11" db="EMBL/GenBank/DDBJ databases">
        <authorList>
            <person name="Zhang Y."/>
            <person name="Guo Z."/>
        </authorList>
    </citation>
    <scope>NUCLEOTIDE SEQUENCE [LARGE SCALE GENOMIC DNA]</scope>
    <source>
        <strain evidence="7 8">KCTC 32221</strain>
    </source>
</reference>
<dbReference type="Pfam" id="PF00174">
    <property type="entry name" value="Oxidored_molyb"/>
    <property type="match status" value="1"/>
</dbReference>
<comment type="cofactor">
    <cofactor evidence="5">
        <name>Mo-molybdopterin</name>
        <dbReference type="ChEBI" id="CHEBI:71302"/>
    </cofactor>
    <text evidence="5">Binds 1 Mo-molybdopterin (Mo-MPT) cofactor per subunit.</text>
</comment>
<dbReference type="InterPro" id="IPR022867">
    <property type="entry name" value="MsrP"/>
</dbReference>
<dbReference type="EMBL" id="CP013189">
    <property type="protein sequence ID" value="ALO46763.1"/>
    <property type="molecule type" value="Genomic_DNA"/>
</dbReference>
<comment type="similarity">
    <text evidence="5">Belongs to the MsrP family.</text>
</comment>
<keyword evidence="8" id="KW-1185">Reference proteome</keyword>
<sequence>MLIKTRSEIPSSEITPESVYHSRRQFMGNALTLGLGAAGMGGAGLSLAAAPGDGLRARAPSDMVRSAPAPWWQEKFQNIQPVERGGDFWTDEDLTPYRDVVTYNNFYEFGMNKDDPYKYSQTFKVDPWSIDIGGECDKPGVYHLEDFLKPQQLEERIYRLRCVERWSMVIPWVGFSLADLIRRVEPNSKAKYVAFETLVDPEQMPAQRSRFSIVDWPYREGLRMDEAMNPLTFLAVGLYGNYLPPQNGAPIRLVVPWKYGFKSVKSIVKIRFTEQEPPTTWNMMQPSEYGFYANVNPNVHHPRWRQDMETRLPRTLFSVSRQDTLMFNGYGDQVAHLYEGMDLARYY</sequence>
<dbReference type="EC" id="1.8.5.-" evidence="5"/>
<evidence type="ECO:0000313" key="8">
    <source>
        <dbReference type="Proteomes" id="UP000065641"/>
    </source>
</evidence>
<dbReference type="GO" id="GO:0016672">
    <property type="term" value="F:oxidoreductase activity, acting on a sulfur group of donors, quinone or similar compound as acceptor"/>
    <property type="evidence" value="ECO:0007669"/>
    <property type="project" value="UniProtKB-UniRule"/>
</dbReference>
<dbReference type="Proteomes" id="UP000065641">
    <property type="component" value="Chromosome"/>
</dbReference>
<dbReference type="KEGG" id="pspi:PS2015_2125"/>